<feature type="compositionally biased region" description="Low complexity" evidence="1">
    <location>
        <begin position="144"/>
        <end position="153"/>
    </location>
</feature>
<feature type="compositionally biased region" description="Basic and acidic residues" evidence="1">
    <location>
        <begin position="40"/>
        <end position="69"/>
    </location>
</feature>
<protein>
    <submittedName>
        <fullName evidence="2">Uncharacterized protein</fullName>
    </submittedName>
</protein>
<dbReference type="OrthoDB" id="264354at2759"/>
<evidence type="ECO:0000256" key="1">
    <source>
        <dbReference type="SAM" id="MobiDB-lite"/>
    </source>
</evidence>
<feature type="region of interest" description="Disordered" evidence="1">
    <location>
        <begin position="139"/>
        <end position="166"/>
    </location>
</feature>
<dbReference type="PANTHER" id="PTHR22734">
    <property type="entry name" value="U3 SMALL NUCLEOLAR RIBONUCLEOPROTEIN PROTEIN IMP4"/>
    <property type="match status" value="1"/>
</dbReference>
<dbReference type="GO" id="GO:0000470">
    <property type="term" value="P:maturation of LSU-rRNA"/>
    <property type="evidence" value="ECO:0007669"/>
    <property type="project" value="TreeGrafter"/>
</dbReference>
<dbReference type="EMBL" id="OB662927">
    <property type="protein sequence ID" value="CAD7230750.1"/>
    <property type="molecule type" value="Genomic_DNA"/>
</dbReference>
<dbReference type="InterPro" id="IPR044281">
    <property type="entry name" value="IMP4/RPF1"/>
</dbReference>
<gene>
    <name evidence="2" type="ORF">CTOB1V02_LOCUS8606</name>
</gene>
<sequence length="391" mass="45572">MVSSKSKRREGNLLPNVRHKKAKRASEADLVEIVEESDVPVDHEEGEVKKTSTNEKAQRDCAEESEIPKGLRPNIISNLTKHQRAKLVEKFRREKRKARKERQKRRREELENIDDEEEREAKKLIPRTLENTREPDITMRVPASGEGEISGGESEADDEKEIRTEEERDEMASYFRKENPPKVAVTTCEKPTAVSIKTVQFGKDLARIIPNAGFFLRRRSSVKGIIRRGTALDFTDIIIINEDHRKMNGLLLIHLPGGPTAHFRLSSVKTTTELRKNFRKISSEKPEVILNNFGTRIGYRVARMLASIFHYSPDFVGRRAVTFHNQRDYIFFRHHKYEFKEGKRVALREIGPRFTLKLRSLQRGTFDTKEGDYEWIHKRGQMDTSRRRFHI</sequence>
<feature type="compositionally biased region" description="Acidic residues" evidence="1">
    <location>
        <begin position="29"/>
        <end position="39"/>
    </location>
</feature>
<reference evidence="2" key="1">
    <citation type="submission" date="2020-11" db="EMBL/GenBank/DDBJ databases">
        <authorList>
            <person name="Tran Van P."/>
        </authorList>
    </citation>
    <scope>NUCLEOTIDE SEQUENCE</scope>
</reference>
<dbReference type="Gene3D" id="3.40.50.10480">
    <property type="entry name" value="Probable brix-domain ribosomal biogenesis protein"/>
    <property type="match status" value="1"/>
</dbReference>
<proteinExistence type="predicted"/>
<dbReference type="Pfam" id="PF04427">
    <property type="entry name" value="Brix"/>
    <property type="match status" value="1"/>
</dbReference>
<dbReference type="AlphaFoldDB" id="A0A7R8WFJ5"/>
<dbReference type="GO" id="GO:0030687">
    <property type="term" value="C:preribosome, large subunit precursor"/>
    <property type="evidence" value="ECO:0007669"/>
    <property type="project" value="TreeGrafter"/>
</dbReference>
<dbReference type="SMART" id="SM00879">
    <property type="entry name" value="Brix"/>
    <property type="match status" value="1"/>
</dbReference>
<dbReference type="GO" id="GO:0042134">
    <property type="term" value="F:rRNA primary transcript binding"/>
    <property type="evidence" value="ECO:0007669"/>
    <property type="project" value="InterPro"/>
</dbReference>
<evidence type="ECO:0000313" key="2">
    <source>
        <dbReference type="EMBL" id="CAD7230750.1"/>
    </source>
</evidence>
<feature type="compositionally biased region" description="Basic residues" evidence="1">
    <location>
        <begin position="93"/>
        <end position="105"/>
    </location>
</feature>
<dbReference type="SUPFAM" id="SSF52954">
    <property type="entry name" value="Class II aaRS ABD-related"/>
    <property type="match status" value="1"/>
</dbReference>
<dbReference type="PROSITE" id="PS50833">
    <property type="entry name" value="BRIX"/>
    <property type="match status" value="1"/>
</dbReference>
<dbReference type="PANTHER" id="PTHR22734:SF3">
    <property type="entry name" value="RIBOSOME PRODUCTION FACTOR 1"/>
    <property type="match status" value="1"/>
</dbReference>
<feature type="region of interest" description="Disordered" evidence="1">
    <location>
        <begin position="1"/>
        <end position="119"/>
    </location>
</feature>
<organism evidence="2">
    <name type="scientific">Cyprideis torosa</name>
    <dbReference type="NCBI Taxonomy" id="163714"/>
    <lineage>
        <taxon>Eukaryota</taxon>
        <taxon>Metazoa</taxon>
        <taxon>Ecdysozoa</taxon>
        <taxon>Arthropoda</taxon>
        <taxon>Crustacea</taxon>
        <taxon>Oligostraca</taxon>
        <taxon>Ostracoda</taxon>
        <taxon>Podocopa</taxon>
        <taxon>Podocopida</taxon>
        <taxon>Cytherocopina</taxon>
        <taxon>Cytheroidea</taxon>
        <taxon>Cytherideidae</taxon>
        <taxon>Cyprideis</taxon>
    </lineage>
</organism>
<dbReference type="GO" id="GO:0005730">
    <property type="term" value="C:nucleolus"/>
    <property type="evidence" value="ECO:0007669"/>
    <property type="project" value="TreeGrafter"/>
</dbReference>
<dbReference type="InterPro" id="IPR007109">
    <property type="entry name" value="Brix"/>
</dbReference>
<dbReference type="GO" id="GO:0000460">
    <property type="term" value="P:maturation of 5.8S rRNA"/>
    <property type="evidence" value="ECO:0007669"/>
    <property type="project" value="TreeGrafter"/>
</dbReference>
<name>A0A7R8WFJ5_9CRUS</name>
<accession>A0A7R8WFJ5</accession>